<dbReference type="PANTHER" id="PTHR43861">
    <property type="entry name" value="TRANS-ACONITATE 2-METHYLTRANSFERASE-RELATED"/>
    <property type="match status" value="1"/>
</dbReference>
<name>A0A1B9Y2E9_9FLAO</name>
<evidence type="ECO:0000313" key="3">
    <source>
        <dbReference type="Proteomes" id="UP000093186"/>
    </source>
</evidence>
<dbReference type="OrthoDB" id="9789123at2"/>
<proteinExistence type="predicted"/>
<dbReference type="InterPro" id="IPR029063">
    <property type="entry name" value="SAM-dependent_MTases_sf"/>
</dbReference>
<accession>A0A1B9Y2E9</accession>
<sequence length="252" mass="29963">MIINPLYTRNGVGYLTEEKEKFESDYIRAREKENRILIDKEVSILPKTFAENPNKKEWELRGKSTKRFLKYLGNKNRGLSILDIGCGNGWFTNQLSSVFKENKVIGLDVNSEELEQAVRLFGKGKISYLYGDIFKLKSFEEQFDIITLNASVQYFLDFQKLFSILKLYLKSKGEIHIIDSPFYKKEELSKAKFRTEKYYKNLGFPQMTLNYFHHEITKVKDFEILYMPNRSIFHRILKRNDSPFPWLRFVKK</sequence>
<protein>
    <recommendedName>
        <fullName evidence="1">Methyltransferase domain-containing protein</fullName>
    </recommendedName>
</protein>
<dbReference type="EMBL" id="MAKX01000001">
    <property type="protein sequence ID" value="OCK43987.1"/>
    <property type="molecule type" value="Genomic_DNA"/>
</dbReference>
<keyword evidence="3" id="KW-1185">Reference proteome</keyword>
<dbReference type="Pfam" id="PF13847">
    <property type="entry name" value="Methyltransf_31"/>
    <property type="match status" value="1"/>
</dbReference>
<evidence type="ECO:0000313" key="2">
    <source>
        <dbReference type="EMBL" id="OCK43987.1"/>
    </source>
</evidence>
<feature type="domain" description="Methyltransferase" evidence="1">
    <location>
        <begin position="76"/>
        <end position="215"/>
    </location>
</feature>
<dbReference type="CDD" id="cd02440">
    <property type="entry name" value="AdoMet_MTases"/>
    <property type="match status" value="1"/>
</dbReference>
<dbReference type="SUPFAM" id="SSF53335">
    <property type="entry name" value="S-adenosyl-L-methionine-dependent methyltransferases"/>
    <property type="match status" value="1"/>
</dbReference>
<dbReference type="Proteomes" id="UP000093186">
    <property type="component" value="Unassembled WGS sequence"/>
</dbReference>
<reference evidence="2 3" key="1">
    <citation type="submission" date="2016-06" db="EMBL/GenBank/DDBJ databases">
        <title>Draft Genome Sequence of Tenacibaculum soleae UCD-KL19.</title>
        <authorList>
            <person name="Eisen J.A."/>
            <person name="Coil D.A."/>
            <person name="Lujan K.M."/>
        </authorList>
    </citation>
    <scope>NUCLEOTIDE SEQUENCE [LARGE SCALE GENOMIC DNA]</scope>
    <source>
        <strain evidence="2 3">UCD-KL19</strain>
    </source>
</reference>
<dbReference type="STRING" id="447689.BA195_04640"/>
<evidence type="ECO:0000259" key="1">
    <source>
        <dbReference type="Pfam" id="PF13847"/>
    </source>
</evidence>
<dbReference type="InterPro" id="IPR025714">
    <property type="entry name" value="Methyltranfer_dom"/>
</dbReference>
<dbReference type="RefSeq" id="WP_068702896.1">
    <property type="nucleotide sequence ID" value="NZ_MAKX01000001.1"/>
</dbReference>
<dbReference type="Gene3D" id="3.40.50.150">
    <property type="entry name" value="Vaccinia Virus protein VP39"/>
    <property type="match status" value="1"/>
</dbReference>
<gene>
    <name evidence="2" type="ORF">BA195_04640</name>
</gene>
<organism evidence="2 3">
    <name type="scientific">Tenacibaculum soleae</name>
    <dbReference type="NCBI Taxonomy" id="447689"/>
    <lineage>
        <taxon>Bacteria</taxon>
        <taxon>Pseudomonadati</taxon>
        <taxon>Bacteroidota</taxon>
        <taxon>Flavobacteriia</taxon>
        <taxon>Flavobacteriales</taxon>
        <taxon>Flavobacteriaceae</taxon>
        <taxon>Tenacibaculum</taxon>
    </lineage>
</organism>
<comment type="caution">
    <text evidence="2">The sequence shown here is derived from an EMBL/GenBank/DDBJ whole genome shotgun (WGS) entry which is preliminary data.</text>
</comment>
<dbReference type="AlphaFoldDB" id="A0A1B9Y2E9"/>